<dbReference type="RefSeq" id="WP_275116872.1">
    <property type="nucleotide sequence ID" value="NZ_JAOTPO010000001.1"/>
</dbReference>
<dbReference type="Proteomes" id="UP001148125">
    <property type="component" value="Unassembled WGS sequence"/>
</dbReference>
<proteinExistence type="predicted"/>
<sequence length="170" mass="19753">MKLIGAIIILIATTWVGFEIARRLSERPRQLRQLKIALQSLEAEIMYGMTPLAEACHNLAKQMPKPVSYFFSRFAQRLKDQEESVPVAWEESLKETWQLTALCDAEYEIMQQFGTTLGQHDRTNQQKQILLTINHLEREESEAKDRQNRYEKMIKSLGFLTGLLIIVLML</sequence>
<gene>
    <name evidence="1" type="primary">spoIIIAB</name>
    <name evidence="1" type="ORF">N7Z68_02495</name>
</gene>
<reference evidence="1" key="1">
    <citation type="submission" date="2024-05" db="EMBL/GenBank/DDBJ databases">
        <title>Alkalihalobacillus sp. strain MEB203 novel alkaliphilic bacterium from Lonar Lake, India.</title>
        <authorList>
            <person name="Joshi A."/>
            <person name="Thite S."/>
            <person name="Mengade P."/>
        </authorList>
    </citation>
    <scope>NUCLEOTIDE SEQUENCE</scope>
    <source>
        <strain evidence="1">MEB 203</strain>
    </source>
</reference>
<dbReference type="PIRSF" id="PIRSF021435">
    <property type="entry name" value="SpoIIIAB"/>
    <property type="match status" value="1"/>
</dbReference>
<dbReference type="NCBIfam" id="TIGR02833">
    <property type="entry name" value="spore_III_AB"/>
    <property type="match status" value="1"/>
</dbReference>
<organism evidence="1 2">
    <name type="scientific">Alkalihalobacterium chitinilyticum</name>
    <dbReference type="NCBI Taxonomy" id="2980103"/>
    <lineage>
        <taxon>Bacteria</taxon>
        <taxon>Bacillati</taxon>
        <taxon>Bacillota</taxon>
        <taxon>Bacilli</taxon>
        <taxon>Bacillales</taxon>
        <taxon>Bacillaceae</taxon>
        <taxon>Alkalihalobacterium</taxon>
    </lineage>
</organism>
<dbReference type="EMBL" id="JAOTPO010000001">
    <property type="protein sequence ID" value="MDE5412256.1"/>
    <property type="molecule type" value="Genomic_DNA"/>
</dbReference>
<accession>A0ABT5V9W8</accession>
<keyword evidence="2" id="KW-1185">Reference proteome</keyword>
<dbReference type="InterPro" id="IPR014198">
    <property type="entry name" value="Spore_III_AB"/>
</dbReference>
<name>A0ABT5V9W8_9BACI</name>
<dbReference type="Pfam" id="PF09548">
    <property type="entry name" value="Spore_III_AB"/>
    <property type="match status" value="1"/>
</dbReference>
<evidence type="ECO:0000313" key="2">
    <source>
        <dbReference type="Proteomes" id="UP001148125"/>
    </source>
</evidence>
<comment type="caution">
    <text evidence="1">The sequence shown here is derived from an EMBL/GenBank/DDBJ whole genome shotgun (WGS) entry which is preliminary data.</text>
</comment>
<evidence type="ECO:0000313" key="1">
    <source>
        <dbReference type="EMBL" id="MDE5412256.1"/>
    </source>
</evidence>
<protein>
    <submittedName>
        <fullName evidence="1">Stage III sporulation protein SpoIIIAB</fullName>
    </submittedName>
</protein>